<feature type="region of interest" description="Disordered" evidence="1">
    <location>
        <begin position="41"/>
        <end position="70"/>
    </location>
</feature>
<feature type="compositionally biased region" description="Basic residues" evidence="1">
    <location>
        <begin position="1"/>
        <end position="21"/>
    </location>
</feature>
<reference evidence="2 3" key="1">
    <citation type="journal article" date="2019" name="Commun. Biol.">
        <title>The bagworm genome reveals a unique fibroin gene that provides high tensile strength.</title>
        <authorList>
            <person name="Kono N."/>
            <person name="Nakamura H."/>
            <person name="Ohtoshi R."/>
            <person name="Tomita M."/>
            <person name="Numata K."/>
            <person name="Arakawa K."/>
        </authorList>
    </citation>
    <scope>NUCLEOTIDE SEQUENCE [LARGE SCALE GENOMIC DNA]</scope>
</reference>
<dbReference type="EMBL" id="BGZK01000221">
    <property type="protein sequence ID" value="GBP29539.1"/>
    <property type="molecule type" value="Genomic_DNA"/>
</dbReference>
<evidence type="ECO:0000313" key="3">
    <source>
        <dbReference type="Proteomes" id="UP000299102"/>
    </source>
</evidence>
<protein>
    <submittedName>
        <fullName evidence="2">Uncharacterized protein</fullName>
    </submittedName>
</protein>
<sequence length="101" mass="11436">MSRYQRFRQKRWLARRQRRHPQTLNPSAAFGRRALVLGPSLIRDANDASKPQSGRRATQQTTRPRAGITRPLYAPCEIARRARLLSRAARGRARAGCGQTG</sequence>
<proteinExistence type="predicted"/>
<organism evidence="2 3">
    <name type="scientific">Eumeta variegata</name>
    <name type="common">Bagworm moth</name>
    <name type="synonym">Eumeta japonica</name>
    <dbReference type="NCBI Taxonomy" id="151549"/>
    <lineage>
        <taxon>Eukaryota</taxon>
        <taxon>Metazoa</taxon>
        <taxon>Ecdysozoa</taxon>
        <taxon>Arthropoda</taxon>
        <taxon>Hexapoda</taxon>
        <taxon>Insecta</taxon>
        <taxon>Pterygota</taxon>
        <taxon>Neoptera</taxon>
        <taxon>Endopterygota</taxon>
        <taxon>Lepidoptera</taxon>
        <taxon>Glossata</taxon>
        <taxon>Ditrysia</taxon>
        <taxon>Tineoidea</taxon>
        <taxon>Psychidae</taxon>
        <taxon>Oiketicinae</taxon>
        <taxon>Eumeta</taxon>
    </lineage>
</organism>
<dbReference type="Proteomes" id="UP000299102">
    <property type="component" value="Unassembled WGS sequence"/>
</dbReference>
<evidence type="ECO:0000256" key="1">
    <source>
        <dbReference type="SAM" id="MobiDB-lite"/>
    </source>
</evidence>
<dbReference type="AlphaFoldDB" id="A0A4C1UTA0"/>
<accession>A0A4C1UTA0</accession>
<name>A0A4C1UTA0_EUMVA</name>
<keyword evidence="3" id="KW-1185">Reference proteome</keyword>
<feature type="region of interest" description="Disordered" evidence="1">
    <location>
        <begin position="1"/>
        <end position="27"/>
    </location>
</feature>
<feature type="compositionally biased region" description="Low complexity" evidence="1">
    <location>
        <begin position="55"/>
        <end position="66"/>
    </location>
</feature>
<evidence type="ECO:0000313" key="2">
    <source>
        <dbReference type="EMBL" id="GBP29539.1"/>
    </source>
</evidence>
<gene>
    <name evidence="2" type="ORF">EVAR_93336_1</name>
</gene>
<comment type="caution">
    <text evidence="2">The sequence shown here is derived from an EMBL/GenBank/DDBJ whole genome shotgun (WGS) entry which is preliminary data.</text>
</comment>